<proteinExistence type="inferred from homology"/>
<dbReference type="PaxDb" id="4081-Solyc03g071490.1.1"/>
<accession>A0A3Q7FJ57</accession>
<dbReference type="InterPro" id="IPR002528">
    <property type="entry name" value="MATE_fam"/>
</dbReference>
<keyword evidence="3" id="KW-1185">Reference proteome</keyword>
<evidence type="ECO:0000313" key="2">
    <source>
        <dbReference type="EnsemblPlants" id="Solyc03g071490.1.1.1"/>
    </source>
</evidence>
<dbReference type="GO" id="GO:0042910">
    <property type="term" value="F:xenobiotic transmembrane transporter activity"/>
    <property type="evidence" value="ECO:0007669"/>
    <property type="project" value="InterPro"/>
</dbReference>
<dbReference type="Gramene" id="Solyc03g071490.1.1">
    <property type="protein sequence ID" value="Solyc03g071490.1.1.1"/>
    <property type="gene ID" value="Solyc03g071490.1"/>
</dbReference>
<evidence type="ECO:0000313" key="3">
    <source>
        <dbReference type="Proteomes" id="UP000004994"/>
    </source>
</evidence>
<dbReference type="STRING" id="4081.A0A3Q7FJ57"/>
<evidence type="ECO:0000256" key="1">
    <source>
        <dbReference type="ARBA" id="ARBA00010199"/>
    </source>
</evidence>
<dbReference type="GO" id="GO:0015297">
    <property type="term" value="F:antiporter activity"/>
    <property type="evidence" value="ECO:0007669"/>
    <property type="project" value="InterPro"/>
</dbReference>
<dbReference type="PANTHER" id="PTHR11206">
    <property type="entry name" value="MULTIDRUG RESISTANCE PROTEIN"/>
    <property type="match status" value="1"/>
</dbReference>
<sequence length="80" mass="8759">MVSKYLLRVSPMIMLGNFSQLSLFSAFVASSLSSVTGYSVLFGMCNALETLCGPAYGAGQYQNFGTFTYSAIFDCFWHIV</sequence>
<dbReference type="Pfam" id="PF01554">
    <property type="entry name" value="MatE"/>
    <property type="match status" value="1"/>
</dbReference>
<dbReference type="OMA" id="DCFWHIV"/>
<protein>
    <submittedName>
        <fullName evidence="2">Uncharacterized protein</fullName>
    </submittedName>
</protein>
<dbReference type="GO" id="GO:0016020">
    <property type="term" value="C:membrane"/>
    <property type="evidence" value="ECO:0007669"/>
    <property type="project" value="InterPro"/>
</dbReference>
<dbReference type="EnsemblPlants" id="Solyc03g071490.1.1">
    <property type="protein sequence ID" value="Solyc03g071490.1.1.1"/>
    <property type="gene ID" value="Solyc03g071490.1"/>
</dbReference>
<comment type="similarity">
    <text evidence="1">Belongs to the multi antimicrobial extrusion (MATE) (TC 2.A.66.1) family.</text>
</comment>
<dbReference type="Proteomes" id="UP000004994">
    <property type="component" value="Chromosome 3"/>
</dbReference>
<name>A0A3Q7FJ57_SOLLC</name>
<reference evidence="2" key="2">
    <citation type="submission" date="2019-01" db="UniProtKB">
        <authorList>
            <consortium name="EnsemblPlants"/>
        </authorList>
    </citation>
    <scope>IDENTIFICATION</scope>
    <source>
        <strain evidence="2">cv. Heinz 1706</strain>
    </source>
</reference>
<reference evidence="2" key="1">
    <citation type="journal article" date="2012" name="Nature">
        <title>The tomato genome sequence provides insights into fleshy fruit evolution.</title>
        <authorList>
            <consortium name="Tomato Genome Consortium"/>
        </authorList>
    </citation>
    <scope>NUCLEOTIDE SEQUENCE [LARGE SCALE GENOMIC DNA]</scope>
    <source>
        <strain evidence="2">cv. Heinz 1706</strain>
    </source>
</reference>
<dbReference type="AlphaFoldDB" id="A0A3Q7FJ57"/>
<organism evidence="2">
    <name type="scientific">Solanum lycopersicum</name>
    <name type="common">Tomato</name>
    <name type="synonym">Lycopersicon esculentum</name>
    <dbReference type="NCBI Taxonomy" id="4081"/>
    <lineage>
        <taxon>Eukaryota</taxon>
        <taxon>Viridiplantae</taxon>
        <taxon>Streptophyta</taxon>
        <taxon>Embryophyta</taxon>
        <taxon>Tracheophyta</taxon>
        <taxon>Spermatophyta</taxon>
        <taxon>Magnoliopsida</taxon>
        <taxon>eudicotyledons</taxon>
        <taxon>Gunneridae</taxon>
        <taxon>Pentapetalae</taxon>
        <taxon>asterids</taxon>
        <taxon>lamiids</taxon>
        <taxon>Solanales</taxon>
        <taxon>Solanaceae</taxon>
        <taxon>Solanoideae</taxon>
        <taxon>Solaneae</taxon>
        <taxon>Solanum</taxon>
        <taxon>Solanum subgen. Lycopersicon</taxon>
    </lineage>
</organism>
<dbReference type="InParanoid" id="A0A3Q7FJ57"/>